<dbReference type="Proteomes" id="UP000694865">
    <property type="component" value="Unplaced"/>
</dbReference>
<dbReference type="Pfam" id="PF07645">
    <property type="entry name" value="EGF_CA"/>
    <property type="match status" value="1"/>
</dbReference>
<keyword evidence="9" id="KW-0472">Membrane</keyword>
<dbReference type="RefSeq" id="XP_006821734.1">
    <property type="nucleotide sequence ID" value="XM_006821671.1"/>
</dbReference>
<keyword evidence="4 10" id="KW-0732">Signal</keyword>
<dbReference type="SUPFAM" id="SSF56436">
    <property type="entry name" value="C-type lectin-like"/>
    <property type="match status" value="1"/>
</dbReference>
<dbReference type="InterPro" id="IPR018097">
    <property type="entry name" value="EGF_Ca-bd_CS"/>
</dbReference>
<dbReference type="PROSITE" id="PS00018">
    <property type="entry name" value="EF_HAND_1"/>
    <property type="match status" value="1"/>
</dbReference>
<evidence type="ECO:0000259" key="13">
    <source>
        <dbReference type="PROSITE" id="PS50041"/>
    </source>
</evidence>
<dbReference type="SMART" id="SM00179">
    <property type="entry name" value="EGF_CA"/>
    <property type="match status" value="3"/>
</dbReference>
<feature type="domain" description="C-type lectin" evidence="13">
    <location>
        <begin position="28"/>
        <end position="141"/>
    </location>
</feature>
<evidence type="ECO:0000259" key="12">
    <source>
        <dbReference type="PROSITE" id="PS50026"/>
    </source>
</evidence>
<dbReference type="InterPro" id="IPR018247">
    <property type="entry name" value="EF_Hand_1_Ca_BS"/>
</dbReference>
<dbReference type="SUPFAM" id="SSF57184">
    <property type="entry name" value="Growth factor receptor domain"/>
    <property type="match status" value="1"/>
</dbReference>
<keyword evidence="2" id="KW-0964">Secreted</keyword>
<dbReference type="InterPro" id="IPR052080">
    <property type="entry name" value="vWF_C/EGF_Fibrillin"/>
</dbReference>
<reference evidence="15" key="1">
    <citation type="submission" date="2025-08" db="UniProtKB">
        <authorList>
            <consortium name="RefSeq"/>
        </authorList>
    </citation>
    <scope>IDENTIFICATION</scope>
    <source>
        <tissue evidence="15">Testes</tissue>
    </source>
</reference>
<dbReference type="InterPro" id="IPR000742">
    <property type="entry name" value="EGF"/>
</dbReference>
<feature type="chain" id="PRO_5045349660" evidence="10">
    <location>
        <begin position="24"/>
        <end position="847"/>
    </location>
</feature>
<organism evidence="14 15">
    <name type="scientific">Saccoglossus kowalevskii</name>
    <name type="common">Acorn worm</name>
    <dbReference type="NCBI Taxonomy" id="10224"/>
    <lineage>
        <taxon>Eukaryota</taxon>
        <taxon>Metazoa</taxon>
        <taxon>Hemichordata</taxon>
        <taxon>Enteropneusta</taxon>
        <taxon>Harrimaniidae</taxon>
        <taxon>Saccoglossus</taxon>
    </lineage>
</organism>
<evidence type="ECO:0000256" key="6">
    <source>
        <dbReference type="ARBA" id="ARBA00023157"/>
    </source>
</evidence>
<evidence type="ECO:0000256" key="8">
    <source>
        <dbReference type="PROSITE-ProRule" id="PRU00076"/>
    </source>
</evidence>
<dbReference type="InterPro" id="IPR026823">
    <property type="entry name" value="cEGF"/>
</dbReference>
<keyword evidence="9" id="KW-1133">Transmembrane helix</keyword>
<dbReference type="PROSITE" id="PS50026">
    <property type="entry name" value="EGF_3"/>
    <property type="match status" value="2"/>
</dbReference>
<keyword evidence="5" id="KW-0677">Repeat</keyword>
<evidence type="ECO:0000313" key="15">
    <source>
        <dbReference type="RefSeq" id="XP_006821734.1"/>
    </source>
</evidence>
<evidence type="ECO:0000256" key="10">
    <source>
        <dbReference type="SAM" id="SignalP"/>
    </source>
</evidence>
<dbReference type="InterPro" id="IPR016187">
    <property type="entry name" value="CTDL_fold"/>
</dbReference>
<dbReference type="SMART" id="SM00041">
    <property type="entry name" value="CT"/>
    <property type="match status" value="1"/>
</dbReference>
<keyword evidence="6" id="KW-1015">Disulfide bond</keyword>
<feature type="transmembrane region" description="Helical" evidence="9">
    <location>
        <begin position="731"/>
        <end position="749"/>
    </location>
</feature>
<dbReference type="GeneID" id="102800601"/>
<dbReference type="InterPro" id="IPR009030">
    <property type="entry name" value="Growth_fac_rcpt_cys_sf"/>
</dbReference>
<protein>
    <submittedName>
        <fullName evidence="15">Uncharacterized protein LOC102800601</fullName>
    </submittedName>
</protein>
<evidence type="ECO:0000256" key="4">
    <source>
        <dbReference type="ARBA" id="ARBA00022729"/>
    </source>
</evidence>
<dbReference type="InterPro" id="IPR006207">
    <property type="entry name" value="Cys_knot_C"/>
</dbReference>
<name>A0ABM0MNZ3_SACKO</name>
<dbReference type="InterPro" id="IPR000152">
    <property type="entry name" value="EGF-type_Asp/Asn_hydroxyl_site"/>
</dbReference>
<dbReference type="SMART" id="SM00181">
    <property type="entry name" value="EGF"/>
    <property type="match status" value="3"/>
</dbReference>
<accession>A0ABM0MNZ3</accession>
<evidence type="ECO:0000256" key="1">
    <source>
        <dbReference type="ARBA" id="ARBA00004613"/>
    </source>
</evidence>
<dbReference type="PANTHER" id="PTHR47333:SF4">
    <property type="entry name" value="EGF-LIKE DOMAIN-CONTAINING PROTEIN"/>
    <property type="match status" value="1"/>
</dbReference>
<keyword evidence="7" id="KW-0325">Glycoprotein</keyword>
<evidence type="ECO:0000256" key="7">
    <source>
        <dbReference type="ARBA" id="ARBA00023180"/>
    </source>
</evidence>
<evidence type="ECO:0000256" key="3">
    <source>
        <dbReference type="ARBA" id="ARBA00022536"/>
    </source>
</evidence>
<dbReference type="InterPro" id="IPR016186">
    <property type="entry name" value="C-type_lectin-like/link_sf"/>
</dbReference>
<evidence type="ECO:0000313" key="14">
    <source>
        <dbReference type="Proteomes" id="UP000694865"/>
    </source>
</evidence>
<dbReference type="CDD" id="cd00037">
    <property type="entry name" value="CLECT"/>
    <property type="match status" value="1"/>
</dbReference>
<dbReference type="InterPro" id="IPR029034">
    <property type="entry name" value="Cystine-knot_cytokine"/>
</dbReference>
<gene>
    <name evidence="15" type="primary">LOC102800601</name>
</gene>
<evidence type="ECO:0000256" key="9">
    <source>
        <dbReference type="SAM" id="Phobius"/>
    </source>
</evidence>
<dbReference type="Pfam" id="PF12662">
    <property type="entry name" value="cEGF"/>
    <property type="match status" value="1"/>
</dbReference>
<dbReference type="Gene3D" id="2.10.90.10">
    <property type="entry name" value="Cystine-knot cytokines"/>
    <property type="match status" value="1"/>
</dbReference>
<dbReference type="InterPro" id="IPR049883">
    <property type="entry name" value="NOTCH1_EGF-like"/>
</dbReference>
<feature type="signal peptide" evidence="10">
    <location>
        <begin position="1"/>
        <end position="23"/>
    </location>
</feature>
<keyword evidence="3 8" id="KW-0245">EGF-like domain</keyword>
<dbReference type="Pfam" id="PF00059">
    <property type="entry name" value="Lectin_C"/>
    <property type="match status" value="1"/>
</dbReference>
<sequence>MTMYGLVEILAIFIISVRFGTEGCVYVYNGYCYEIVTGQMTWYDSRDYCEDNNLGHLADIKDAAENNYVMNTVFATDQCPSGKFVWIGVHDELVNAEYRTVHGEEITNTDFVSWSGSCCSDSKNCMTINGDTLKWKEFDCNSNADCGVMCKKDVDECMEELDNCQHVCENILGSFTCSCFDGYNLDADNAGCSDIDECVGESNNCQHVCENVIGGFTCSCFDGYKLNADNSSCTDVDECVEELDNCQHVCENTLGSFTCTCFDGYRLDIDNTSCTEIQTPIVQLSSNEEGDQMTLMAGEMVYFTLRMMIPIGIFSSHIVFLVPENSTCPILPVIDVSTNIGVNIDTSTAAEIVGPIFNDTQKITLDFLNLNVIGGDVDNVQNRLDVIVTTILDDLPCLENGSIIWFKAGVQYTYNNGADTIWVGQLSLDAYVGLPRLQVAASVDLTAAATAGDNVTISTSICHRSDSTAMAYDVTITSILSPFVKFSAASASSPHLNTLEVDKSRDTLIQFQLGNLGLYNREVKFQITLLIDPDSDDVIGVHEFIAVQENISYCDCNNGSSSFDANNCDCCNPMECQCHIPNNQNQRCVSCNLITQLCPLTDSYDRGYFVNTENDALFACSSSKDSSPYCFQIYKVNSTNIHASGIMSISNILGMDASTNTVYAISGDSGAYVFKEAGNPTWYSLSEADWLSASNGSMFEFYSRTNDSLEFMSDLGIWKGKGMDDLLHRPYIILLFALLIVVFTQDVAMETKCMRYYYTQSITHPKKKCNDKIVLMSRCSGSCEDTSSTDPVVTFRDVLRHPFKYKCQSCQDQQSNIKAVRLRCRKNQFAYATYRYILSCGCAVCKP</sequence>
<dbReference type="PANTHER" id="PTHR47333">
    <property type="entry name" value="VON WILLEBRAND FACTOR C AND EGF DOMAIN-CONTAINING PROTEIN"/>
    <property type="match status" value="1"/>
</dbReference>
<evidence type="ECO:0000256" key="2">
    <source>
        <dbReference type="ARBA" id="ARBA00022525"/>
    </source>
</evidence>
<keyword evidence="9" id="KW-0812">Transmembrane</keyword>
<dbReference type="Gene3D" id="3.10.100.10">
    <property type="entry name" value="Mannose-Binding Protein A, subunit A"/>
    <property type="match status" value="1"/>
</dbReference>
<keyword evidence="14" id="KW-1185">Reference proteome</keyword>
<feature type="domain" description="EGF-like" evidence="12">
    <location>
        <begin position="194"/>
        <end position="234"/>
    </location>
</feature>
<feature type="domain" description="EGF-like" evidence="12">
    <location>
        <begin position="235"/>
        <end position="275"/>
    </location>
</feature>
<dbReference type="InterPro" id="IPR001304">
    <property type="entry name" value="C-type_lectin-like"/>
</dbReference>
<dbReference type="PROSITE" id="PS00010">
    <property type="entry name" value="ASX_HYDROXYL"/>
    <property type="match status" value="3"/>
</dbReference>
<comment type="caution">
    <text evidence="8">Lacks conserved residue(s) required for the propagation of feature annotation.</text>
</comment>
<comment type="subcellular location">
    <subcellularLocation>
        <location evidence="1">Secreted</location>
    </subcellularLocation>
</comment>
<proteinExistence type="predicted"/>
<evidence type="ECO:0000256" key="5">
    <source>
        <dbReference type="ARBA" id="ARBA00022737"/>
    </source>
</evidence>
<dbReference type="PROSITE" id="PS01225">
    <property type="entry name" value="CTCK_2"/>
    <property type="match status" value="1"/>
</dbReference>
<dbReference type="PROSITE" id="PS01186">
    <property type="entry name" value="EGF_2"/>
    <property type="match status" value="3"/>
</dbReference>
<dbReference type="InterPro" id="IPR001881">
    <property type="entry name" value="EGF-like_Ca-bd_dom"/>
</dbReference>
<dbReference type="SMART" id="SM00034">
    <property type="entry name" value="CLECT"/>
    <property type="match status" value="1"/>
</dbReference>
<dbReference type="Gene3D" id="2.10.25.10">
    <property type="entry name" value="Laminin"/>
    <property type="match status" value="3"/>
</dbReference>
<evidence type="ECO:0000259" key="11">
    <source>
        <dbReference type="PROSITE" id="PS01225"/>
    </source>
</evidence>
<feature type="domain" description="CTCK" evidence="11">
    <location>
        <begin position="753"/>
        <end position="846"/>
    </location>
</feature>
<dbReference type="PROSITE" id="PS01187">
    <property type="entry name" value="EGF_CA"/>
    <property type="match status" value="2"/>
</dbReference>
<dbReference type="PROSITE" id="PS50041">
    <property type="entry name" value="C_TYPE_LECTIN_2"/>
    <property type="match status" value="1"/>
</dbReference>